<evidence type="ECO:0000256" key="3">
    <source>
        <dbReference type="ARBA" id="ARBA00006171"/>
    </source>
</evidence>
<keyword evidence="6" id="KW-1185">Reference proteome</keyword>
<proteinExistence type="inferred from homology"/>
<dbReference type="InterPro" id="IPR023198">
    <property type="entry name" value="PGP-like_dom2"/>
</dbReference>
<dbReference type="Pfam" id="PF13419">
    <property type="entry name" value="HAD_2"/>
    <property type="match status" value="1"/>
</dbReference>
<comment type="pathway">
    <text evidence="2">Organic acid metabolism; glycolate biosynthesis; glycolate from 2-phosphoglycolate: step 1/1.</text>
</comment>
<dbReference type="Gene3D" id="1.10.150.240">
    <property type="entry name" value="Putative phosphatase, domain 2"/>
    <property type="match status" value="1"/>
</dbReference>
<dbReference type="InterPro" id="IPR050155">
    <property type="entry name" value="HAD-like_hydrolase_sf"/>
</dbReference>
<dbReference type="InterPro" id="IPR036412">
    <property type="entry name" value="HAD-like_sf"/>
</dbReference>
<reference evidence="5" key="1">
    <citation type="submission" date="2023-09" db="EMBL/GenBank/DDBJ databases">
        <title>Undibacterium sp. 20NA77.5 isolated from freshwater.</title>
        <authorList>
            <person name="Le V."/>
            <person name="Ko S.-R."/>
            <person name="Ahn C.-Y."/>
            <person name="Oh H.-M."/>
        </authorList>
    </citation>
    <scope>NUCLEOTIDE SEQUENCE</scope>
    <source>
        <strain evidence="5">20NA77.5</strain>
    </source>
</reference>
<dbReference type="SUPFAM" id="SSF56784">
    <property type="entry name" value="HAD-like"/>
    <property type="match status" value="1"/>
</dbReference>
<evidence type="ECO:0000313" key="5">
    <source>
        <dbReference type="EMBL" id="WMW80590.1"/>
    </source>
</evidence>
<dbReference type="SFLD" id="SFLDG01129">
    <property type="entry name" value="C1.5:_HAD__Beta-PGM__Phosphata"/>
    <property type="match status" value="1"/>
</dbReference>
<protein>
    <recommendedName>
        <fullName evidence="4">phosphoglycolate phosphatase</fullName>
        <ecNumber evidence="4">3.1.3.18</ecNumber>
    </recommendedName>
</protein>
<name>A0ABY9RJZ8_9BURK</name>
<dbReference type="PANTHER" id="PTHR43434">
    <property type="entry name" value="PHOSPHOGLYCOLATE PHOSPHATASE"/>
    <property type="match status" value="1"/>
</dbReference>
<dbReference type="PANTHER" id="PTHR43434:SF1">
    <property type="entry name" value="PHOSPHOGLYCOLATE PHOSPHATASE"/>
    <property type="match status" value="1"/>
</dbReference>
<evidence type="ECO:0000256" key="4">
    <source>
        <dbReference type="ARBA" id="ARBA00013078"/>
    </source>
</evidence>
<organism evidence="5 6">
    <name type="scientific">Undibacterium cyanobacteriorum</name>
    <dbReference type="NCBI Taxonomy" id="3073561"/>
    <lineage>
        <taxon>Bacteria</taxon>
        <taxon>Pseudomonadati</taxon>
        <taxon>Pseudomonadota</taxon>
        <taxon>Betaproteobacteria</taxon>
        <taxon>Burkholderiales</taxon>
        <taxon>Oxalobacteraceae</taxon>
        <taxon>Undibacterium</taxon>
    </lineage>
</organism>
<gene>
    <name evidence="5" type="ORF">RF679_18415</name>
</gene>
<evidence type="ECO:0000313" key="6">
    <source>
        <dbReference type="Proteomes" id="UP001181355"/>
    </source>
</evidence>
<dbReference type="Gene3D" id="3.40.50.1000">
    <property type="entry name" value="HAD superfamily/HAD-like"/>
    <property type="match status" value="1"/>
</dbReference>
<dbReference type="Proteomes" id="UP001181355">
    <property type="component" value="Chromosome"/>
</dbReference>
<sequence length="230" mass="26383">MAHAFPNRDKLILFDADGTIIDAFNAIETTFAAHGMDIGELEAFQKRRKLFKYVGGLKEFPLNIKKQLGKKSRQKVLTTLTEVYREQASLYPGMVDLLQQVLAHKNIRVGLVTRNVSLDPQETMTQLFARHGIDLRSFDLFAHVPMRESKAKYFQQAREQFQINPARSFACGDEHKDYQSALTAGMHPLVVSYGFEDYQRLTEKFFIPEIVIARTPSEMCARVRHSLDLE</sequence>
<evidence type="ECO:0000256" key="1">
    <source>
        <dbReference type="ARBA" id="ARBA00000830"/>
    </source>
</evidence>
<dbReference type="SFLD" id="SFLDS00003">
    <property type="entry name" value="Haloacid_Dehalogenase"/>
    <property type="match status" value="1"/>
</dbReference>
<dbReference type="EMBL" id="CP133720">
    <property type="protein sequence ID" value="WMW80590.1"/>
    <property type="molecule type" value="Genomic_DNA"/>
</dbReference>
<comment type="catalytic activity">
    <reaction evidence="1">
        <text>2-phosphoglycolate + H2O = glycolate + phosphate</text>
        <dbReference type="Rhea" id="RHEA:14369"/>
        <dbReference type="ChEBI" id="CHEBI:15377"/>
        <dbReference type="ChEBI" id="CHEBI:29805"/>
        <dbReference type="ChEBI" id="CHEBI:43474"/>
        <dbReference type="ChEBI" id="CHEBI:58033"/>
        <dbReference type="EC" id="3.1.3.18"/>
    </reaction>
</comment>
<dbReference type="InterPro" id="IPR041492">
    <property type="entry name" value="HAD_2"/>
</dbReference>
<dbReference type="InterPro" id="IPR023214">
    <property type="entry name" value="HAD_sf"/>
</dbReference>
<dbReference type="RefSeq" id="WP_309482082.1">
    <property type="nucleotide sequence ID" value="NZ_CP133720.1"/>
</dbReference>
<dbReference type="EC" id="3.1.3.18" evidence="4"/>
<comment type="similarity">
    <text evidence="3">Belongs to the HAD-like hydrolase superfamily. CbbY/CbbZ/Gph/YieH family.</text>
</comment>
<accession>A0ABY9RJZ8</accession>
<evidence type="ECO:0000256" key="2">
    <source>
        <dbReference type="ARBA" id="ARBA00004818"/>
    </source>
</evidence>